<protein>
    <submittedName>
        <fullName evidence="4">TIL domain-containing protein</fullName>
    </submittedName>
</protein>
<dbReference type="GO" id="GO:0004867">
    <property type="term" value="F:serine-type endopeptidase inhibitor activity"/>
    <property type="evidence" value="ECO:0007669"/>
    <property type="project" value="UniProtKB-KW"/>
</dbReference>
<evidence type="ECO:0000313" key="4">
    <source>
        <dbReference type="WBParaSite" id="L893_g19782.t1"/>
    </source>
</evidence>
<dbReference type="InterPro" id="IPR036084">
    <property type="entry name" value="Ser_inhib-like_sf"/>
</dbReference>
<keyword evidence="1" id="KW-0722">Serine protease inhibitor</keyword>
<keyword evidence="1" id="KW-0646">Protease inhibitor</keyword>
<feature type="signal peptide" evidence="2">
    <location>
        <begin position="1"/>
        <end position="17"/>
    </location>
</feature>
<dbReference type="AlphaFoldDB" id="A0A1I7YUC4"/>
<keyword evidence="3" id="KW-1185">Reference proteome</keyword>
<feature type="chain" id="PRO_5009312629" evidence="2">
    <location>
        <begin position="18"/>
        <end position="136"/>
    </location>
</feature>
<dbReference type="WBParaSite" id="L893_g19782.t1">
    <property type="protein sequence ID" value="L893_g19782.t1"/>
    <property type="gene ID" value="L893_g19782"/>
</dbReference>
<dbReference type="Proteomes" id="UP000095287">
    <property type="component" value="Unplaced"/>
</dbReference>
<keyword evidence="2" id="KW-0732">Signal</keyword>
<accession>A0A1I7YUC4</accession>
<proteinExistence type="predicted"/>
<evidence type="ECO:0000256" key="1">
    <source>
        <dbReference type="ARBA" id="ARBA00022900"/>
    </source>
</evidence>
<dbReference type="Gene3D" id="2.10.25.10">
    <property type="entry name" value="Laminin"/>
    <property type="match status" value="1"/>
</dbReference>
<name>A0A1I7YUC4_9BILA</name>
<evidence type="ECO:0000313" key="3">
    <source>
        <dbReference type="Proteomes" id="UP000095287"/>
    </source>
</evidence>
<reference evidence="4" key="1">
    <citation type="submission" date="2016-11" db="UniProtKB">
        <authorList>
            <consortium name="WormBaseParasite"/>
        </authorList>
    </citation>
    <scope>IDENTIFICATION</scope>
</reference>
<dbReference type="SUPFAM" id="SSF57567">
    <property type="entry name" value="Serine protease inhibitors"/>
    <property type="match status" value="1"/>
</dbReference>
<organism evidence="3 4">
    <name type="scientific">Steinernema glaseri</name>
    <dbReference type="NCBI Taxonomy" id="37863"/>
    <lineage>
        <taxon>Eukaryota</taxon>
        <taxon>Metazoa</taxon>
        <taxon>Ecdysozoa</taxon>
        <taxon>Nematoda</taxon>
        <taxon>Chromadorea</taxon>
        <taxon>Rhabditida</taxon>
        <taxon>Tylenchina</taxon>
        <taxon>Panagrolaimomorpha</taxon>
        <taxon>Strongyloidoidea</taxon>
        <taxon>Steinernematidae</taxon>
        <taxon>Steinernema</taxon>
    </lineage>
</organism>
<evidence type="ECO:0000256" key="2">
    <source>
        <dbReference type="SAM" id="SignalP"/>
    </source>
</evidence>
<sequence>MCLLVFCSLLIISVAYCAPLEDHQCGDNEEWKSHVICDSFCVEFPYNCTDPVFASEAKCMCKQGFVRGANQRCVLVADCPSGKTMKNELSKESRNYLAENDPCQLTDCEENQICKNKPIPCLEGPCPLIADCVNKD</sequence>